<feature type="compositionally biased region" description="Acidic residues" evidence="1">
    <location>
        <begin position="32"/>
        <end position="48"/>
    </location>
</feature>
<dbReference type="STRING" id="39966.A0A369J2Q3"/>
<reference evidence="2" key="1">
    <citation type="submission" date="2018-04" db="EMBL/GenBank/DDBJ databases">
        <title>Whole genome sequencing of Hypsizygus marmoreus.</title>
        <authorList>
            <person name="Choi I.-G."/>
            <person name="Min B."/>
            <person name="Kim J.-G."/>
            <person name="Kim S."/>
            <person name="Oh Y.-L."/>
            <person name="Kong W.-S."/>
            <person name="Park H."/>
            <person name="Jeong J."/>
            <person name="Song E.-S."/>
        </authorList>
    </citation>
    <scope>NUCLEOTIDE SEQUENCE [LARGE SCALE GENOMIC DNA]</scope>
    <source>
        <strain evidence="2">51987-8</strain>
    </source>
</reference>
<comment type="caution">
    <text evidence="2">The sequence shown here is derived from an EMBL/GenBank/DDBJ whole genome shotgun (WGS) entry which is preliminary data.</text>
</comment>
<dbReference type="EMBL" id="LUEZ02000126">
    <property type="protein sequence ID" value="RDB16301.1"/>
    <property type="molecule type" value="Genomic_DNA"/>
</dbReference>
<keyword evidence="3" id="KW-1185">Reference proteome</keyword>
<feature type="compositionally biased region" description="Polar residues" evidence="1">
    <location>
        <begin position="60"/>
        <end position="75"/>
    </location>
</feature>
<accession>A0A369J2Q3</accession>
<sequence length="75" mass="8621">MGHTHKLMKALITHFHVIFDEADPEAEVHSDDEYDSPILEEDEEEDQNDLPPPHILELSEQVSSESDFNQSYTPT</sequence>
<dbReference type="AlphaFoldDB" id="A0A369J2Q3"/>
<protein>
    <submittedName>
        <fullName evidence="2">Uncharacterized protein</fullName>
    </submittedName>
</protein>
<organism evidence="2 3">
    <name type="scientific">Hypsizygus marmoreus</name>
    <name type="common">White beech mushroom</name>
    <name type="synonym">Agaricus marmoreus</name>
    <dbReference type="NCBI Taxonomy" id="39966"/>
    <lineage>
        <taxon>Eukaryota</taxon>
        <taxon>Fungi</taxon>
        <taxon>Dikarya</taxon>
        <taxon>Basidiomycota</taxon>
        <taxon>Agaricomycotina</taxon>
        <taxon>Agaricomycetes</taxon>
        <taxon>Agaricomycetidae</taxon>
        <taxon>Agaricales</taxon>
        <taxon>Tricholomatineae</taxon>
        <taxon>Lyophyllaceae</taxon>
        <taxon>Hypsizygus</taxon>
    </lineage>
</organism>
<evidence type="ECO:0000313" key="2">
    <source>
        <dbReference type="EMBL" id="RDB16301.1"/>
    </source>
</evidence>
<gene>
    <name evidence="2" type="ORF">Hypma_002998</name>
</gene>
<dbReference type="InParanoid" id="A0A369J2Q3"/>
<dbReference type="Proteomes" id="UP000076154">
    <property type="component" value="Unassembled WGS sequence"/>
</dbReference>
<proteinExistence type="predicted"/>
<name>A0A369J2Q3_HYPMA</name>
<evidence type="ECO:0000313" key="3">
    <source>
        <dbReference type="Proteomes" id="UP000076154"/>
    </source>
</evidence>
<feature type="region of interest" description="Disordered" evidence="1">
    <location>
        <begin position="23"/>
        <end position="75"/>
    </location>
</feature>
<evidence type="ECO:0000256" key="1">
    <source>
        <dbReference type="SAM" id="MobiDB-lite"/>
    </source>
</evidence>